<proteinExistence type="predicted"/>
<dbReference type="Proteomes" id="UP000315753">
    <property type="component" value="Unassembled WGS sequence"/>
</dbReference>
<accession>A0A540V500</accession>
<name>A0A540V500_9BACL</name>
<protein>
    <recommendedName>
        <fullName evidence="3">Aspartyl protease</fullName>
    </recommendedName>
</protein>
<organism evidence="1 2">
    <name type="scientific">Ureibacillus terrenus</name>
    <dbReference type="NCBI Taxonomy" id="118246"/>
    <lineage>
        <taxon>Bacteria</taxon>
        <taxon>Bacillati</taxon>
        <taxon>Bacillota</taxon>
        <taxon>Bacilli</taxon>
        <taxon>Bacillales</taxon>
        <taxon>Caryophanaceae</taxon>
        <taxon>Ureibacillus</taxon>
    </lineage>
</organism>
<dbReference type="SUPFAM" id="SSF50630">
    <property type="entry name" value="Acid proteases"/>
    <property type="match status" value="1"/>
</dbReference>
<reference evidence="1 2" key="1">
    <citation type="submission" date="2019-06" db="EMBL/GenBank/DDBJ databases">
        <title>Genome sequence of Ureibacillus terrenus.</title>
        <authorList>
            <person name="Maclea K.S."/>
            <person name="Simoes M."/>
        </authorList>
    </citation>
    <scope>NUCLEOTIDE SEQUENCE [LARGE SCALE GENOMIC DNA]</scope>
    <source>
        <strain evidence="1 2">ATCC BAA-384</strain>
    </source>
</reference>
<dbReference type="EMBL" id="VIGD01000003">
    <property type="protein sequence ID" value="TQE91830.1"/>
    <property type="molecule type" value="Genomic_DNA"/>
</dbReference>
<evidence type="ECO:0008006" key="3">
    <source>
        <dbReference type="Google" id="ProtNLM"/>
    </source>
</evidence>
<dbReference type="RefSeq" id="WP_141601389.1">
    <property type="nucleotide sequence ID" value="NZ_JARMSC010000021.1"/>
</dbReference>
<keyword evidence="2" id="KW-1185">Reference proteome</keyword>
<dbReference type="OrthoDB" id="463626at2"/>
<evidence type="ECO:0000313" key="1">
    <source>
        <dbReference type="EMBL" id="TQE91830.1"/>
    </source>
</evidence>
<evidence type="ECO:0000313" key="2">
    <source>
        <dbReference type="Proteomes" id="UP000315753"/>
    </source>
</evidence>
<sequence>MQLIFENGLLLSTIEICYKGKRKCLNRVAIDSGSSHSFIDIDSVQDLGVAFENGDPIVRHFGIGGSEYSFSKILDYVKIGEKTFHKVPVDFGPLREWDIHGLIGLDILKSGEFLLDLKHLKLITMDERKLA</sequence>
<gene>
    <name evidence="1" type="ORF">FKZ59_03685</name>
</gene>
<comment type="caution">
    <text evidence="1">The sequence shown here is derived from an EMBL/GenBank/DDBJ whole genome shotgun (WGS) entry which is preliminary data.</text>
</comment>
<dbReference type="Gene3D" id="2.40.70.10">
    <property type="entry name" value="Acid Proteases"/>
    <property type="match status" value="1"/>
</dbReference>
<dbReference type="InterPro" id="IPR021109">
    <property type="entry name" value="Peptidase_aspartic_dom_sf"/>
</dbReference>
<dbReference type="AlphaFoldDB" id="A0A540V500"/>
<dbReference type="Pfam" id="PF13650">
    <property type="entry name" value="Asp_protease_2"/>
    <property type="match status" value="1"/>
</dbReference>